<dbReference type="AlphaFoldDB" id="N0BE42"/>
<dbReference type="InterPro" id="IPR001667">
    <property type="entry name" value="DDH_dom"/>
</dbReference>
<sequence length="316" mass="35786">MSALIIHHWDTDGVASAALVVKALDETSDFRNLVPPIGKFRLDERIKKYMANAEKLFILDLNLPDEVEALDRDAVFIDHHIQPKIKNSRIRQINPVLDGKTSPSTTFVVSEYYNLWNAWSALGAIGDVGRRAFEIQRVIELLKKEGITRNEAEKIVELIDSNYIVMDRNKVEDAVKVLLEKSLTELLEFEPWLNNLEAIESEIDNVLSNVVVEDGLALAEFSSDFNIISKVARKLVWELGYNGAVAVNRNFHGKAQLYFRVSPDMAERVKMDEIISSLKDFNAGGKKDVFGCVCERDRLNDVLEILMGCLKCVRFS</sequence>
<keyword evidence="3" id="KW-1185">Reference proteome</keyword>
<evidence type="ECO:0000313" key="2">
    <source>
        <dbReference type="EMBL" id="AGK61894.1"/>
    </source>
</evidence>
<gene>
    <name evidence="2" type="ORF">Asulf_01928</name>
</gene>
<dbReference type="EMBL" id="CP005290">
    <property type="protein sequence ID" value="AGK61894.1"/>
    <property type="molecule type" value="Genomic_DNA"/>
</dbReference>
<dbReference type="HOGENOM" id="CLU_907931_0_0_2"/>
<feature type="domain" description="DDH" evidence="1">
    <location>
        <begin position="4"/>
        <end position="112"/>
    </location>
</feature>
<evidence type="ECO:0000313" key="3">
    <source>
        <dbReference type="Proteomes" id="UP000013307"/>
    </source>
</evidence>
<evidence type="ECO:0000259" key="1">
    <source>
        <dbReference type="Pfam" id="PF01368"/>
    </source>
</evidence>
<dbReference type="InterPro" id="IPR038763">
    <property type="entry name" value="DHH_sf"/>
</dbReference>
<dbReference type="GeneID" id="15393562"/>
<dbReference type="RefSeq" id="WP_015591490.1">
    <property type="nucleotide sequence ID" value="NC_021169.1"/>
</dbReference>
<dbReference type="eggNOG" id="arCOG00426">
    <property type="taxonomic scope" value="Archaea"/>
</dbReference>
<dbReference type="Pfam" id="PF01368">
    <property type="entry name" value="DHH"/>
    <property type="match status" value="1"/>
</dbReference>
<organism evidence="2 3">
    <name type="scientific">Archaeoglobus sulfaticallidus PM70-1</name>
    <dbReference type="NCBI Taxonomy" id="387631"/>
    <lineage>
        <taxon>Archaea</taxon>
        <taxon>Methanobacteriati</taxon>
        <taxon>Methanobacteriota</taxon>
        <taxon>Archaeoglobi</taxon>
        <taxon>Archaeoglobales</taxon>
        <taxon>Archaeoglobaceae</taxon>
        <taxon>Archaeoglobus</taxon>
    </lineage>
</organism>
<dbReference type="KEGG" id="ast:Asulf_01928"/>
<dbReference type="SUPFAM" id="SSF64182">
    <property type="entry name" value="DHH phosphoesterases"/>
    <property type="match status" value="1"/>
</dbReference>
<dbReference type="Proteomes" id="UP000013307">
    <property type="component" value="Chromosome"/>
</dbReference>
<accession>N0BE42</accession>
<dbReference type="OrthoDB" id="86112at2157"/>
<protein>
    <recommendedName>
        <fullName evidence="1">DDH domain-containing protein</fullName>
    </recommendedName>
</protein>
<name>N0BE42_9EURY</name>
<dbReference type="STRING" id="387631.Asulf_01928"/>
<proteinExistence type="predicted"/>
<reference evidence="2 3" key="1">
    <citation type="journal article" date="2013" name="Genome Announc.">
        <title>Complete Genome Sequence of the Thermophilic and Facultatively Chemolithoautotrophic Sulfate Reducer Archaeoglobus sulfaticallidus Strain PM70-1T.</title>
        <authorList>
            <person name="Stokke R."/>
            <person name="Hocking W.P."/>
            <person name="Steinsbu B.O."/>
            <person name="Steen I.H."/>
        </authorList>
    </citation>
    <scope>NUCLEOTIDE SEQUENCE [LARGE SCALE GENOMIC DNA]</scope>
    <source>
        <strain evidence="2">PM70-1</strain>
    </source>
</reference>